<reference evidence="5" key="2">
    <citation type="submission" date="2019-06" db="EMBL/GenBank/DDBJ databases">
        <title>Co-occurence of chitin degradation, pigmentation and bioactivity in marine Pseudoalteromonas.</title>
        <authorList>
            <person name="Sonnenschein E.C."/>
            <person name="Bech P.K."/>
        </authorList>
    </citation>
    <scope>NUCLEOTIDE SEQUENCE [LARGE SCALE GENOMIC DNA]</scope>
    <source>
        <strain evidence="5">S3790</strain>
        <strain evidence="3">S3895</strain>
    </source>
</reference>
<evidence type="ECO:0000313" key="5">
    <source>
        <dbReference type="Proteomes" id="UP000307217"/>
    </source>
</evidence>
<organism evidence="2 5">
    <name type="scientific">Pseudoalteromonas aurantia</name>
    <dbReference type="NCBI Taxonomy" id="43654"/>
    <lineage>
        <taxon>Bacteria</taxon>
        <taxon>Pseudomonadati</taxon>
        <taxon>Pseudomonadota</taxon>
        <taxon>Gammaproteobacteria</taxon>
        <taxon>Alteromonadales</taxon>
        <taxon>Pseudoalteromonadaceae</taxon>
        <taxon>Pseudoalteromonas</taxon>
    </lineage>
</organism>
<dbReference type="EMBL" id="PNBW01000062">
    <property type="protein sequence ID" value="TMO73348.1"/>
    <property type="molecule type" value="Genomic_DNA"/>
</dbReference>
<dbReference type="Pfam" id="PF13737">
    <property type="entry name" value="DDE_Tnp_1_5"/>
    <property type="match status" value="1"/>
</dbReference>
<proteinExistence type="predicted"/>
<dbReference type="Proteomes" id="UP000307164">
    <property type="component" value="Unassembled WGS sequence"/>
</dbReference>
<comment type="caution">
    <text evidence="2">The sequence shown here is derived from an EMBL/GenBank/DDBJ whole genome shotgun (WGS) entry which is preliminary data.</text>
</comment>
<dbReference type="Proteomes" id="UP000307217">
    <property type="component" value="Unassembled WGS sequence"/>
</dbReference>
<protein>
    <recommendedName>
        <fullName evidence="1">Transposase DDE domain-containing protein</fullName>
    </recommendedName>
</protein>
<accession>A0A5S3V765</accession>
<evidence type="ECO:0000313" key="3">
    <source>
        <dbReference type="EMBL" id="TMO73348.1"/>
    </source>
</evidence>
<feature type="domain" description="Transposase DDE" evidence="1">
    <location>
        <begin position="7"/>
        <end position="49"/>
    </location>
</feature>
<evidence type="ECO:0000313" key="2">
    <source>
        <dbReference type="EMBL" id="TMO67575.1"/>
    </source>
</evidence>
<dbReference type="OrthoDB" id="6382212at2"/>
<dbReference type="RefSeq" id="WP_138592376.1">
    <property type="nucleotide sequence ID" value="NZ_PNBW01000062.1"/>
</dbReference>
<dbReference type="AlphaFoldDB" id="A0A5S3V765"/>
<sequence length="66" mass="7446">MLEYDYDYSDLAVETCLTLIAVFHLRLRTLEGFVNFLLTMMDTSLQSPVIAVYANANAAKHLMCAI</sequence>
<name>A0A5S3V765_9GAMM</name>
<dbReference type="InterPro" id="IPR025668">
    <property type="entry name" value="Tnp_DDE_dom"/>
</dbReference>
<reference evidence="2" key="3">
    <citation type="submission" date="2019-09" db="EMBL/GenBank/DDBJ databases">
        <title>Co-occurence of chitin degradation, pigmentation and bioactivity in marine Pseudoalteromonas.</title>
        <authorList>
            <person name="Sonnenschein E.C."/>
            <person name="Bech P.K."/>
        </authorList>
    </citation>
    <scope>NUCLEOTIDE SEQUENCE</scope>
    <source>
        <strain evidence="2">S3790</strain>
        <strain evidence="4">S3895</strain>
    </source>
</reference>
<dbReference type="EMBL" id="PNBX01000055">
    <property type="protein sequence ID" value="TMO67575.1"/>
    <property type="molecule type" value="Genomic_DNA"/>
</dbReference>
<keyword evidence="4" id="KW-1185">Reference proteome</keyword>
<evidence type="ECO:0000313" key="4">
    <source>
        <dbReference type="Proteomes" id="UP000307164"/>
    </source>
</evidence>
<reference evidence="4 5" key="1">
    <citation type="submission" date="2018-01" db="EMBL/GenBank/DDBJ databases">
        <authorList>
            <person name="Paulsen S."/>
            <person name="Gram L.K."/>
        </authorList>
    </citation>
    <scope>NUCLEOTIDE SEQUENCE [LARGE SCALE GENOMIC DNA]</scope>
    <source>
        <strain evidence="2 5">S3790</strain>
        <strain evidence="3 4">S3895</strain>
    </source>
</reference>
<gene>
    <name evidence="2" type="ORF">CWC19_13620</name>
    <name evidence="3" type="ORF">CWC20_13615</name>
</gene>
<evidence type="ECO:0000259" key="1">
    <source>
        <dbReference type="Pfam" id="PF13737"/>
    </source>
</evidence>